<evidence type="ECO:0000259" key="3">
    <source>
        <dbReference type="PROSITE" id="PS50106"/>
    </source>
</evidence>
<protein>
    <recommendedName>
        <fullName evidence="3">PDZ domain-containing protein</fullName>
    </recommendedName>
</protein>
<feature type="coiled-coil region" evidence="1">
    <location>
        <begin position="574"/>
        <end position="692"/>
    </location>
</feature>
<dbReference type="PROSITE" id="PS50106">
    <property type="entry name" value="PDZ"/>
    <property type="match status" value="4"/>
</dbReference>
<dbReference type="GO" id="GO:0005886">
    <property type="term" value="C:plasma membrane"/>
    <property type="evidence" value="ECO:0007669"/>
    <property type="project" value="TreeGrafter"/>
</dbReference>
<feature type="compositionally biased region" description="Polar residues" evidence="2">
    <location>
        <begin position="1212"/>
        <end position="1222"/>
    </location>
</feature>
<reference evidence="4 5" key="1">
    <citation type="journal article" date="2024" name="BMC Genomics">
        <title>Genome assembly of redclaw crayfish (Cherax quadricarinatus) provides insights into its immune adaptation and hypoxia tolerance.</title>
        <authorList>
            <person name="Liu Z."/>
            <person name="Zheng J."/>
            <person name="Li H."/>
            <person name="Fang K."/>
            <person name="Wang S."/>
            <person name="He J."/>
            <person name="Zhou D."/>
            <person name="Weng S."/>
            <person name="Chi M."/>
            <person name="Gu Z."/>
            <person name="He J."/>
            <person name="Li F."/>
            <person name="Wang M."/>
        </authorList>
    </citation>
    <scope>NUCLEOTIDE SEQUENCE [LARGE SCALE GENOMIC DNA]</scope>
    <source>
        <strain evidence="4">ZL_2023a</strain>
    </source>
</reference>
<dbReference type="Proteomes" id="UP001445076">
    <property type="component" value="Unassembled WGS sequence"/>
</dbReference>
<organism evidence="4 5">
    <name type="scientific">Cherax quadricarinatus</name>
    <name type="common">Australian red claw crayfish</name>
    <dbReference type="NCBI Taxonomy" id="27406"/>
    <lineage>
        <taxon>Eukaryota</taxon>
        <taxon>Metazoa</taxon>
        <taxon>Ecdysozoa</taxon>
        <taxon>Arthropoda</taxon>
        <taxon>Crustacea</taxon>
        <taxon>Multicrustacea</taxon>
        <taxon>Malacostraca</taxon>
        <taxon>Eumalacostraca</taxon>
        <taxon>Eucarida</taxon>
        <taxon>Decapoda</taxon>
        <taxon>Pleocyemata</taxon>
        <taxon>Astacidea</taxon>
        <taxon>Parastacoidea</taxon>
        <taxon>Parastacidae</taxon>
        <taxon>Cherax</taxon>
    </lineage>
</organism>
<feature type="compositionally biased region" description="Basic and acidic residues" evidence="2">
    <location>
        <begin position="1002"/>
        <end position="1017"/>
    </location>
</feature>
<evidence type="ECO:0000256" key="1">
    <source>
        <dbReference type="SAM" id="Coils"/>
    </source>
</evidence>
<sequence>MGGGGKLQARAARACTRLVEAGGRGYGRLAGVTRGATEHISTAATNLRHLAKLPHPTIPSVRKRVSLVGGERAAPPPAVAGTASGGRRNRLTAGTRLVARGGGVLQEKLGAAARAMRKKPGAALGAVRALTRRHKWPTATHPPAHTHTIVTTDRDIMKKELKKVTRERDEALGRLVGSVHHPDQPANYGTLTKQGGGSLSDKSLGSSRDYESLKMQCEKAMAEVQGLLKQNMEINRKYENTMKEVDYYRKQERAAYTALQKLRMQYEEVVAEKQKLEREVTSLQTIMEDDRKEIADLRRQQQEAITQEGSGEAINQLYMTTMRKYEAIKDEYDSIRKSYSELVASHSNNISKLELTQEEVSRLKKQYDDILRECNEAVREKNCFKQQCTKAITEWDSALREKNKLQEELLKIREKYDEMMKEMNTHLIQRQHLNKDLKRLQEERNAAMQEYTLVMSERDTVHKEMDKLQEELSQASKKIKTIEQTTNDSSKERESLLLQIEMLKREIAASLHDRDKAIKECNDLRERFGAKEDTNKEWERSYMGYDNYKQERDVTLKEGPDIGSSSHDMYSKAQKERLDNLDQANQEIDRLRKTIEKLQSELQEAQQEAEVSKRRRDWAFSERDKIVQERESIRAHCDELRRKRDRAVSELAIALRDSDDIKKQRNETSKELKELKERLEAEEEKAAVVRQLAAHNHSRDSAIDTDMQEWEIETLHLPIGVVSESDVGFVVAGGRDDPHYGGSDGAIYVTSIAKDGPFEGKLRVHDQIIRLNGKDCLGVDRSSVYATVASGGGLVEITVRRRRSGGRSLHTVHLHCPHTSHHGLTLHTGVYIANILPGSPAAREGNLAVGDRVLNINGKPIDNLGSCEEAQCLLDSAGEVVQLTTLKSHGSSSLSAPLSSSSSGHNITEDDKSTSSSRPYSSPTSPAKDSGVSPGRSGSRELVKKLIPGSGGSHNEDSSGKRYGSSEKVVYNVTKATGEKGSGTGPLDLFKNMVRPRRHSKERGEGRSESRDKEEKKKHITSVLDHETESAIAQLDSVNNSYHHKSGSNGGTSTTKRSKKREKEKSGGTWPKYRGGGVNTWDANSGTVVYTQRRKERPPFSVFLPSPNMSPYSHEEKPYESYHHEKHTSSRSSSSPRGTPTSPRNQQFSIYKSHDGGGKTCSYSSAGQVYSSPQSSSNIYPSQELYSSGGPRNPSLDRKSEDSERDRGDRLSSFTPSDTSLDFSVRSGNVGKEELEYYVKKNIIKSPQSDSESNISPIDPNAPQSLTVLPGYGTRPSALHHGGDRTPSHSRIHHPHAGLYSPPTPALRSPPTFAPCTPFSHFSLTHTHAYPHSTIGSSVAAVSPRYSSPPSFPLGPSSYLPSSRSGDSILHSPGSERDRDIRVYYESRQASSPIGMIGTVGSGVLYHSPSPSFELPGHHKPRTGHLHPYRSASDEPPPLPHHSCPPSYHSYQRSLGTMSRKEDERIRIPSNASVASKSSGGKGSSIERTSERGSPMPSSFSVEMVGGGGMAGRGTQHITQITHSVHSPHYQECPWQRNRPNPGDIRTISIEKSSEPLGIQIRCLENGGVYVSSVTINSLASQAGLCVGDQLLEVCGINMRSANKQSASTVLSQCGTSVYMLVQYNPEKYHEAEGWEGSSSGNSIDGSRSGTPTPRNSPKPATHEATHSVDDEDLSPSTTSTLRGPLDLRDTLEHSLDHSLPPSARSTLTRPEITHVMNTLKRQETFSRRSENSGGGGSIGGGSSGGGSNSGGGGSGSGGNMGNTSCEPRVVYLELNKSHNLGIQMVGGNALGIFVHAVPPDSPAAKAGLRPGDHILEYNGVDLRHATAEQAASELAKPADNVKMLVQYNYQRYEEIQDQPGDSF</sequence>
<dbReference type="PANTHER" id="PTHR46360">
    <property type="entry name" value="DISKS LARGE HOMOLOG 5"/>
    <property type="match status" value="1"/>
</dbReference>
<comment type="caution">
    <text evidence="4">The sequence shown here is derived from an EMBL/GenBank/DDBJ whole genome shotgun (WGS) entry which is preliminary data.</text>
</comment>
<dbReference type="Gene3D" id="2.30.42.10">
    <property type="match status" value="4"/>
</dbReference>
<feature type="region of interest" description="Disordered" evidence="2">
    <location>
        <begin position="945"/>
        <end position="964"/>
    </location>
</feature>
<keyword evidence="5" id="KW-1185">Reference proteome</keyword>
<evidence type="ECO:0000256" key="2">
    <source>
        <dbReference type="SAM" id="MobiDB-lite"/>
    </source>
</evidence>
<dbReference type="Pfam" id="PF00595">
    <property type="entry name" value="PDZ"/>
    <property type="match status" value="4"/>
</dbReference>
<dbReference type="PANTHER" id="PTHR46360:SF1">
    <property type="entry name" value="DISKS LARGE HOMOLOG 5"/>
    <property type="match status" value="1"/>
</dbReference>
<feature type="domain" description="PDZ" evidence="3">
    <location>
        <begin position="1770"/>
        <end position="1850"/>
    </location>
</feature>
<feature type="compositionally biased region" description="Basic and acidic residues" evidence="2">
    <location>
        <begin position="1113"/>
        <end position="1123"/>
    </location>
</feature>
<dbReference type="InterPro" id="IPR001478">
    <property type="entry name" value="PDZ"/>
</dbReference>
<feature type="compositionally biased region" description="Polar residues" evidence="2">
    <location>
        <begin position="1081"/>
        <end position="1090"/>
    </location>
</feature>
<proteinExistence type="predicted"/>
<keyword evidence="1" id="KW-0175">Coiled coil</keyword>
<dbReference type="GO" id="GO:0035331">
    <property type="term" value="P:negative regulation of hippo signaling"/>
    <property type="evidence" value="ECO:0007669"/>
    <property type="project" value="TreeGrafter"/>
</dbReference>
<feature type="region of interest" description="Disordered" evidence="2">
    <location>
        <begin position="975"/>
        <end position="1227"/>
    </location>
</feature>
<dbReference type="InterPro" id="IPR053004">
    <property type="entry name" value="MAGUK_Signaling_Regulators"/>
</dbReference>
<evidence type="ECO:0000313" key="5">
    <source>
        <dbReference type="Proteomes" id="UP001445076"/>
    </source>
</evidence>
<evidence type="ECO:0000313" key="4">
    <source>
        <dbReference type="EMBL" id="KAK8726698.1"/>
    </source>
</evidence>
<feature type="coiled-coil region" evidence="1">
    <location>
        <begin position="353"/>
        <end position="520"/>
    </location>
</feature>
<feature type="compositionally biased region" description="Basic and acidic residues" evidence="2">
    <location>
        <begin position="1195"/>
        <end position="1210"/>
    </location>
</feature>
<feature type="region of interest" description="Disordered" evidence="2">
    <location>
        <begin position="888"/>
        <end position="940"/>
    </location>
</feature>
<feature type="compositionally biased region" description="Low complexity" evidence="2">
    <location>
        <begin position="1441"/>
        <end position="1450"/>
    </location>
</feature>
<feature type="domain" description="PDZ" evidence="3">
    <location>
        <begin position="1547"/>
        <end position="1626"/>
    </location>
</feature>
<feature type="compositionally biased region" description="Low complexity" evidence="2">
    <location>
        <begin position="888"/>
        <end position="905"/>
    </location>
</feature>
<feature type="domain" description="PDZ" evidence="3">
    <location>
        <begin position="796"/>
        <end position="889"/>
    </location>
</feature>
<feature type="coiled-coil region" evidence="1">
    <location>
        <begin position="210"/>
        <end position="307"/>
    </location>
</feature>
<feature type="compositionally biased region" description="Low complexity" evidence="2">
    <location>
        <begin position="914"/>
        <end position="926"/>
    </location>
</feature>
<feature type="non-terminal residue" evidence="4">
    <location>
        <position position="1864"/>
    </location>
</feature>
<dbReference type="SUPFAM" id="SSF50156">
    <property type="entry name" value="PDZ domain-like"/>
    <property type="match status" value="4"/>
</dbReference>
<gene>
    <name evidence="4" type="ORF">OTU49_010006</name>
</gene>
<feature type="compositionally biased region" description="Gly residues" evidence="2">
    <location>
        <begin position="1733"/>
        <end position="1761"/>
    </location>
</feature>
<name>A0AAW0WGA8_CHEQU</name>
<feature type="region of interest" description="Disordered" evidence="2">
    <location>
        <begin position="1718"/>
        <end position="1762"/>
    </location>
</feature>
<feature type="region of interest" description="Disordered" evidence="2">
    <location>
        <begin position="1632"/>
        <end position="1685"/>
    </location>
</feature>
<feature type="compositionally biased region" description="Basic and acidic residues" evidence="2">
    <location>
        <begin position="1721"/>
        <end position="1731"/>
    </location>
</feature>
<dbReference type="SMART" id="SM00228">
    <property type="entry name" value="PDZ"/>
    <property type="match status" value="4"/>
</dbReference>
<feature type="compositionally biased region" description="Low complexity" evidence="2">
    <location>
        <begin position="1637"/>
        <end position="1650"/>
    </location>
</feature>
<feature type="region of interest" description="Disordered" evidence="2">
    <location>
        <begin position="1341"/>
        <end position="1375"/>
    </location>
</feature>
<dbReference type="EMBL" id="JARKIK010000078">
    <property type="protein sequence ID" value="KAK8726698.1"/>
    <property type="molecule type" value="Genomic_DNA"/>
</dbReference>
<feature type="compositionally biased region" description="Low complexity" evidence="2">
    <location>
        <begin position="1346"/>
        <end position="1368"/>
    </location>
</feature>
<dbReference type="InterPro" id="IPR036034">
    <property type="entry name" value="PDZ_sf"/>
</dbReference>
<feature type="compositionally biased region" description="Basic residues" evidence="2">
    <location>
        <begin position="1418"/>
        <end position="1428"/>
    </location>
</feature>
<feature type="compositionally biased region" description="Low complexity" evidence="2">
    <location>
        <begin position="1164"/>
        <end position="1183"/>
    </location>
</feature>
<feature type="compositionally biased region" description="Low complexity" evidence="2">
    <location>
        <begin position="1130"/>
        <end position="1144"/>
    </location>
</feature>
<feature type="region of interest" description="Disordered" evidence="2">
    <location>
        <begin position="178"/>
        <end position="206"/>
    </location>
</feature>
<accession>A0AAW0WGA8</accession>
<feature type="region of interest" description="Disordered" evidence="2">
    <location>
        <begin position="1411"/>
        <end position="1514"/>
    </location>
</feature>
<feature type="domain" description="PDZ" evidence="3">
    <location>
        <begin position="716"/>
        <end position="803"/>
    </location>
</feature>